<dbReference type="AlphaFoldDB" id="W4QKB7"/>
<dbReference type="Proteomes" id="UP000018895">
    <property type="component" value="Unassembled WGS sequence"/>
</dbReference>
<organism evidence="1 2">
    <name type="scientific">Halalkalibacter hemicellulosilyticusJCM 9152</name>
    <dbReference type="NCBI Taxonomy" id="1236971"/>
    <lineage>
        <taxon>Bacteria</taxon>
        <taxon>Bacillati</taxon>
        <taxon>Bacillota</taxon>
        <taxon>Bacilli</taxon>
        <taxon>Bacillales</taxon>
        <taxon>Bacillaceae</taxon>
        <taxon>Halalkalibacter</taxon>
    </lineage>
</organism>
<comment type="caution">
    <text evidence="1">The sequence shown here is derived from an EMBL/GenBank/DDBJ whole genome shotgun (WGS) entry which is preliminary data.</text>
</comment>
<keyword evidence="2" id="KW-1185">Reference proteome</keyword>
<accession>W4QKB7</accession>
<protein>
    <submittedName>
        <fullName evidence="1">Uncharacterized protein</fullName>
    </submittedName>
</protein>
<proteinExistence type="predicted"/>
<gene>
    <name evidence="1" type="ORF">JCM9152_3284</name>
</gene>
<sequence length="100" mass="11733">MKYSEVEVHKLMKAKGLSLEEQIRASILNFIRTIHLNNQNFIETSYRSEFFGDLPMTFQKEQGQVMGLITAKVNGEVRKFVFNDQGYEEIEMLLQLIEEK</sequence>
<evidence type="ECO:0000313" key="2">
    <source>
        <dbReference type="Proteomes" id="UP000018895"/>
    </source>
</evidence>
<dbReference type="RefSeq" id="WP_035345866.1">
    <property type="nucleotide sequence ID" value="NZ_BAUU01000024.1"/>
</dbReference>
<name>W4QKB7_9BACI</name>
<evidence type="ECO:0000313" key="1">
    <source>
        <dbReference type="EMBL" id="GAE31794.1"/>
    </source>
</evidence>
<reference evidence="1" key="1">
    <citation type="journal article" date="2014" name="Genome Announc.">
        <title>Draft Genome Sequences of Three Alkaliphilic Bacillus Strains, Bacillus wakoensis JCM 9140T, Bacillus akibai JCM 9157T, and Bacillus hemicellulosilyticus JCM 9152T.</title>
        <authorList>
            <person name="Yuki M."/>
            <person name="Oshima K."/>
            <person name="Suda W."/>
            <person name="Oshida Y."/>
            <person name="Kitamura K."/>
            <person name="Iida T."/>
            <person name="Hattori M."/>
            <person name="Ohkuma M."/>
        </authorList>
    </citation>
    <scope>NUCLEOTIDE SEQUENCE [LARGE SCALE GENOMIC DNA]</scope>
    <source>
        <strain evidence="1">JCM 9152</strain>
    </source>
</reference>
<dbReference type="OrthoDB" id="1801651at2"/>
<dbReference type="EMBL" id="BAUU01000024">
    <property type="protein sequence ID" value="GAE31794.1"/>
    <property type="molecule type" value="Genomic_DNA"/>
</dbReference>